<dbReference type="GO" id="GO:0004853">
    <property type="term" value="F:uroporphyrinogen decarboxylase activity"/>
    <property type="evidence" value="ECO:0007669"/>
    <property type="project" value="InterPro"/>
</dbReference>
<dbReference type="InterPro" id="IPR052024">
    <property type="entry name" value="Methanogen_methyltrans"/>
</dbReference>
<dbReference type="InterPro" id="IPR038071">
    <property type="entry name" value="UROD/MetE-like_sf"/>
</dbReference>
<accession>A0A6C2UEC4</accession>
<sequence length="351" mass="39359">MNARERVLAVLNRETPDRVPVDIWLVPELVEKFKQKLGVDDELDVYRKLDVDKIAWLGIPCKGVVLKDPNEHQQVNHWGVGFEMVEANENAEYGEVSFHPLLELDSVEQLDAYPWPNPDDFDYETAAAEAKMLAKEFVTLGPWISLFEVYCSMRSLEEALMDTIAEPEFLHAALDHIAEAQGEMVRRFFEAADGAIDMLFISDDVGSQNSLIMSPEAFDEFIFPRLKVWCDLAHSYGAKVFFHTDGAAEPLIPRLIEAGIDVLNPIQHVCPGMDCKELKAKYGDQVIFHGGVENQKILPFGTAEEVAVETKQCLDELGPDGYLPCSCHFAQADTPVENVTALIEAVQQYKA</sequence>
<dbReference type="PANTHER" id="PTHR47099">
    <property type="entry name" value="METHYLCOBAMIDE:COM METHYLTRANSFERASE MTBA"/>
    <property type="match status" value="1"/>
</dbReference>
<dbReference type="Gene3D" id="3.20.20.210">
    <property type="match status" value="1"/>
</dbReference>
<feature type="domain" description="Uroporphyrinogen decarboxylase (URO-D)" evidence="1">
    <location>
        <begin position="103"/>
        <end position="349"/>
    </location>
</feature>
<dbReference type="Pfam" id="PF01208">
    <property type="entry name" value="URO-D"/>
    <property type="match status" value="1"/>
</dbReference>
<dbReference type="Proteomes" id="UP000366872">
    <property type="component" value="Unassembled WGS sequence"/>
</dbReference>
<name>A0A6C2UEC4_PONDE</name>
<dbReference type="PANTHER" id="PTHR47099:SF1">
    <property type="entry name" value="METHYLCOBAMIDE:COM METHYLTRANSFERASE MTBA"/>
    <property type="match status" value="1"/>
</dbReference>
<gene>
    <name evidence="2" type="ORF">PDESU_06326</name>
</gene>
<dbReference type="EMBL" id="CAAHFG010000005">
    <property type="protein sequence ID" value="VGO17724.1"/>
    <property type="molecule type" value="Genomic_DNA"/>
</dbReference>
<protein>
    <recommendedName>
        <fullName evidence="1">Uroporphyrinogen decarboxylase (URO-D) domain-containing protein</fullName>
    </recommendedName>
</protein>
<evidence type="ECO:0000313" key="2">
    <source>
        <dbReference type="EMBL" id="VGO17724.1"/>
    </source>
</evidence>
<dbReference type="GO" id="GO:0006779">
    <property type="term" value="P:porphyrin-containing compound biosynthetic process"/>
    <property type="evidence" value="ECO:0007669"/>
    <property type="project" value="InterPro"/>
</dbReference>
<organism evidence="2 3">
    <name type="scientific">Pontiella desulfatans</name>
    <dbReference type="NCBI Taxonomy" id="2750659"/>
    <lineage>
        <taxon>Bacteria</taxon>
        <taxon>Pseudomonadati</taxon>
        <taxon>Kiritimatiellota</taxon>
        <taxon>Kiritimatiellia</taxon>
        <taxon>Kiritimatiellales</taxon>
        <taxon>Pontiellaceae</taxon>
        <taxon>Pontiella</taxon>
    </lineage>
</organism>
<proteinExistence type="predicted"/>
<dbReference type="InterPro" id="IPR000257">
    <property type="entry name" value="Uroporphyrinogen_deCOase"/>
</dbReference>
<dbReference type="SUPFAM" id="SSF51726">
    <property type="entry name" value="UROD/MetE-like"/>
    <property type="match status" value="1"/>
</dbReference>
<evidence type="ECO:0000259" key="1">
    <source>
        <dbReference type="Pfam" id="PF01208"/>
    </source>
</evidence>
<evidence type="ECO:0000313" key="3">
    <source>
        <dbReference type="Proteomes" id="UP000366872"/>
    </source>
</evidence>
<keyword evidence="3" id="KW-1185">Reference proteome</keyword>
<reference evidence="2 3" key="1">
    <citation type="submission" date="2019-04" db="EMBL/GenBank/DDBJ databases">
        <authorList>
            <person name="Van Vliet M D."/>
        </authorList>
    </citation>
    <scope>NUCLEOTIDE SEQUENCE [LARGE SCALE GENOMIC DNA]</scope>
    <source>
        <strain evidence="2 3">F1</strain>
    </source>
</reference>
<dbReference type="RefSeq" id="WP_136083205.1">
    <property type="nucleotide sequence ID" value="NZ_CAAHFG010000005.1"/>
</dbReference>
<dbReference type="AlphaFoldDB" id="A0A6C2UEC4"/>